<evidence type="ECO:0000256" key="6">
    <source>
        <dbReference type="ARBA" id="ARBA00037847"/>
    </source>
</evidence>
<comment type="subcellular location">
    <subcellularLocation>
        <location evidence="6">Endomembrane system</location>
        <topology evidence="6">Single-pass membrane protein</topology>
    </subcellularLocation>
    <subcellularLocation>
        <location evidence="1 7">Membrane</location>
        <topology evidence="1 7">Single-pass type II membrane protein</topology>
    </subcellularLocation>
</comment>
<comment type="similarity">
    <text evidence="2 7">Belongs to the methyltransferase superfamily.</text>
</comment>
<dbReference type="PANTHER" id="PTHR10108:SF887">
    <property type="entry name" value="METHYLTRANSFERASE PMT22-RELATED"/>
    <property type="match status" value="1"/>
</dbReference>
<evidence type="ECO:0000256" key="2">
    <source>
        <dbReference type="ARBA" id="ARBA00008361"/>
    </source>
</evidence>
<dbReference type="SUPFAM" id="SSF53335">
    <property type="entry name" value="S-adenosyl-L-methionine-dependent methyltransferases"/>
    <property type="match status" value="1"/>
</dbReference>
<dbReference type="GO" id="GO:0005768">
    <property type="term" value="C:endosome"/>
    <property type="evidence" value="ECO:0007669"/>
    <property type="project" value="TreeGrafter"/>
</dbReference>
<dbReference type="EC" id="2.1.1.-" evidence="7"/>
<dbReference type="GO" id="GO:0032259">
    <property type="term" value="P:methylation"/>
    <property type="evidence" value="ECO:0007669"/>
    <property type="project" value="UniProtKB-KW"/>
</dbReference>
<protein>
    <recommendedName>
        <fullName evidence="7">Methyltransferase</fullName>
        <ecNumber evidence="7">2.1.1.-</ecNumber>
    </recommendedName>
</protein>
<dbReference type="Pfam" id="PF03141">
    <property type="entry name" value="Methyltransf_29"/>
    <property type="match status" value="1"/>
</dbReference>
<dbReference type="InterPro" id="IPR004159">
    <property type="entry name" value="Put_SAM_MeTrfase"/>
</dbReference>
<evidence type="ECO:0000313" key="9">
    <source>
        <dbReference type="EMBL" id="KAK4385302.1"/>
    </source>
</evidence>
<evidence type="ECO:0000256" key="7">
    <source>
        <dbReference type="RuleBase" id="RU366043"/>
    </source>
</evidence>
<keyword evidence="3 7" id="KW-0489">Methyltransferase</keyword>
<evidence type="ECO:0000256" key="3">
    <source>
        <dbReference type="ARBA" id="ARBA00022603"/>
    </source>
</evidence>
<evidence type="ECO:0000256" key="1">
    <source>
        <dbReference type="ARBA" id="ARBA00004606"/>
    </source>
</evidence>
<sequence>MDMNAGYGSFAAALINQPLWVMNVVPIHRPDTLSAIFDRGLIGTYHDWCESFNTYPRTYDLLHSSFLLRNLSMRCDIIAVAAEMDRILRPGGYLLVQDTIETITKITPILKSLEWSIKFQLPCLEYHLPVVAIIIWKKQGYNEQTTNSSAMRIGGNGKENNRNSTLP</sequence>
<name>A0AAE1W209_9LAMI</name>
<dbReference type="AlphaFoldDB" id="A0AAE1W209"/>
<gene>
    <name evidence="9" type="ORF">Sango_2654200</name>
</gene>
<dbReference type="Gene3D" id="3.40.50.150">
    <property type="entry name" value="Vaccinia Virus protein VP39"/>
    <property type="match status" value="1"/>
</dbReference>
<evidence type="ECO:0000256" key="5">
    <source>
        <dbReference type="ARBA" id="ARBA00023180"/>
    </source>
</evidence>
<feature type="region of interest" description="Disordered" evidence="8">
    <location>
        <begin position="147"/>
        <end position="167"/>
    </location>
</feature>
<dbReference type="PANTHER" id="PTHR10108">
    <property type="entry name" value="SAM-DEPENDENT METHYLTRANSFERASE"/>
    <property type="match status" value="1"/>
</dbReference>
<evidence type="ECO:0000256" key="4">
    <source>
        <dbReference type="ARBA" id="ARBA00022968"/>
    </source>
</evidence>
<dbReference type="EMBL" id="JACGWL010000016">
    <property type="protein sequence ID" value="KAK4385302.1"/>
    <property type="molecule type" value="Genomic_DNA"/>
</dbReference>
<keyword evidence="10" id="KW-1185">Reference proteome</keyword>
<keyword evidence="4 7" id="KW-0735">Signal-anchor</keyword>
<keyword evidence="4 7" id="KW-0812">Transmembrane</keyword>
<evidence type="ECO:0000256" key="8">
    <source>
        <dbReference type="SAM" id="MobiDB-lite"/>
    </source>
</evidence>
<dbReference type="GO" id="GO:0008168">
    <property type="term" value="F:methyltransferase activity"/>
    <property type="evidence" value="ECO:0007669"/>
    <property type="project" value="UniProtKB-UniRule"/>
</dbReference>
<dbReference type="InterPro" id="IPR029063">
    <property type="entry name" value="SAM-dependent_MTases_sf"/>
</dbReference>
<reference evidence="9" key="2">
    <citation type="journal article" date="2024" name="Plant">
        <title>Genomic evolution and insights into agronomic trait innovations of Sesamum species.</title>
        <authorList>
            <person name="Miao H."/>
            <person name="Wang L."/>
            <person name="Qu L."/>
            <person name="Liu H."/>
            <person name="Sun Y."/>
            <person name="Le M."/>
            <person name="Wang Q."/>
            <person name="Wei S."/>
            <person name="Zheng Y."/>
            <person name="Lin W."/>
            <person name="Duan Y."/>
            <person name="Cao H."/>
            <person name="Xiong S."/>
            <person name="Wang X."/>
            <person name="Wei L."/>
            <person name="Li C."/>
            <person name="Ma Q."/>
            <person name="Ju M."/>
            <person name="Zhao R."/>
            <person name="Li G."/>
            <person name="Mu C."/>
            <person name="Tian Q."/>
            <person name="Mei H."/>
            <person name="Zhang T."/>
            <person name="Gao T."/>
            <person name="Zhang H."/>
        </authorList>
    </citation>
    <scope>NUCLEOTIDE SEQUENCE</scope>
    <source>
        <strain evidence="9">K16</strain>
    </source>
</reference>
<keyword evidence="7" id="KW-0808">Transferase</keyword>
<dbReference type="GO" id="GO:0016020">
    <property type="term" value="C:membrane"/>
    <property type="evidence" value="ECO:0007669"/>
    <property type="project" value="UniProtKB-SubCell"/>
</dbReference>
<dbReference type="Proteomes" id="UP001289374">
    <property type="component" value="Unassembled WGS sequence"/>
</dbReference>
<organism evidence="9 10">
    <name type="scientific">Sesamum angolense</name>
    <dbReference type="NCBI Taxonomy" id="2727404"/>
    <lineage>
        <taxon>Eukaryota</taxon>
        <taxon>Viridiplantae</taxon>
        <taxon>Streptophyta</taxon>
        <taxon>Embryophyta</taxon>
        <taxon>Tracheophyta</taxon>
        <taxon>Spermatophyta</taxon>
        <taxon>Magnoliopsida</taxon>
        <taxon>eudicotyledons</taxon>
        <taxon>Gunneridae</taxon>
        <taxon>Pentapetalae</taxon>
        <taxon>asterids</taxon>
        <taxon>lamiids</taxon>
        <taxon>Lamiales</taxon>
        <taxon>Pedaliaceae</taxon>
        <taxon>Sesamum</taxon>
    </lineage>
</organism>
<proteinExistence type="inferred from homology"/>
<keyword evidence="5 7" id="KW-0325">Glycoprotein</keyword>
<dbReference type="GO" id="GO:0005802">
    <property type="term" value="C:trans-Golgi network"/>
    <property type="evidence" value="ECO:0007669"/>
    <property type="project" value="TreeGrafter"/>
</dbReference>
<comment type="caution">
    <text evidence="9">The sequence shown here is derived from an EMBL/GenBank/DDBJ whole genome shotgun (WGS) entry which is preliminary data.</text>
</comment>
<accession>A0AAE1W209</accession>
<evidence type="ECO:0000313" key="10">
    <source>
        <dbReference type="Proteomes" id="UP001289374"/>
    </source>
</evidence>
<reference evidence="9" key="1">
    <citation type="submission" date="2020-06" db="EMBL/GenBank/DDBJ databases">
        <authorList>
            <person name="Li T."/>
            <person name="Hu X."/>
            <person name="Zhang T."/>
            <person name="Song X."/>
            <person name="Zhang H."/>
            <person name="Dai N."/>
            <person name="Sheng W."/>
            <person name="Hou X."/>
            <person name="Wei L."/>
        </authorList>
    </citation>
    <scope>NUCLEOTIDE SEQUENCE</scope>
    <source>
        <strain evidence="9">K16</strain>
        <tissue evidence="9">Leaf</tissue>
    </source>
</reference>